<evidence type="ECO:0000256" key="1">
    <source>
        <dbReference type="SAM" id="MobiDB-lite"/>
    </source>
</evidence>
<organism evidence="3 4">
    <name type="scientific">Vanilla planifolia</name>
    <name type="common">Vanilla</name>
    <dbReference type="NCBI Taxonomy" id="51239"/>
    <lineage>
        <taxon>Eukaryota</taxon>
        <taxon>Viridiplantae</taxon>
        <taxon>Streptophyta</taxon>
        <taxon>Embryophyta</taxon>
        <taxon>Tracheophyta</taxon>
        <taxon>Spermatophyta</taxon>
        <taxon>Magnoliopsida</taxon>
        <taxon>Liliopsida</taxon>
        <taxon>Asparagales</taxon>
        <taxon>Orchidaceae</taxon>
        <taxon>Vanilloideae</taxon>
        <taxon>Vanilleae</taxon>
        <taxon>Vanilla</taxon>
    </lineage>
</organism>
<gene>
    <name evidence="3" type="ORF">HPP92_026224</name>
</gene>
<feature type="transmembrane region" description="Helical" evidence="2">
    <location>
        <begin position="102"/>
        <end position="123"/>
    </location>
</feature>
<feature type="region of interest" description="Disordered" evidence="1">
    <location>
        <begin position="20"/>
        <end position="45"/>
    </location>
</feature>
<evidence type="ECO:0000313" key="3">
    <source>
        <dbReference type="EMBL" id="KAG0451476.1"/>
    </source>
</evidence>
<proteinExistence type="predicted"/>
<dbReference type="AlphaFoldDB" id="A0A835PD23"/>
<name>A0A835PD23_VANPL</name>
<evidence type="ECO:0000313" key="4">
    <source>
        <dbReference type="Proteomes" id="UP000639772"/>
    </source>
</evidence>
<protein>
    <submittedName>
        <fullName evidence="3">Uncharacterized protein</fullName>
    </submittedName>
</protein>
<accession>A0A835PD23</accession>
<keyword evidence="2" id="KW-0472">Membrane</keyword>
<sequence>MLNPTPVTVTPSWEVTITQAPSHEELTPPARPTSCIRSPPRNPRKRYNNIYYTQKPFATFTPHPCSHPRLPSTSYISWSNSHVRFSPSLSPYKEKKVQLLRYLLPTSTMAASLLLALLIASLISNPPVSMSWDTPSPVCPTCLPPPTTAECPPPPPAEPIGYPPPSPPSPGTVFYPSPPPPPVYYPYFPPPIGYFPGPPPPNPILPWFPWYYKPHLRRHRRRLTVGRRPQSGCWAWYMALGFILV</sequence>
<evidence type="ECO:0000256" key="2">
    <source>
        <dbReference type="SAM" id="Phobius"/>
    </source>
</evidence>
<dbReference type="EMBL" id="JADCNM010000058">
    <property type="protein sequence ID" value="KAG0451476.1"/>
    <property type="molecule type" value="Genomic_DNA"/>
</dbReference>
<keyword evidence="2" id="KW-1133">Transmembrane helix</keyword>
<dbReference type="Proteomes" id="UP000639772">
    <property type="component" value="Unassembled WGS sequence"/>
</dbReference>
<reference evidence="3 4" key="1">
    <citation type="journal article" date="2020" name="Nat. Food">
        <title>A phased Vanilla planifolia genome enables genetic improvement of flavour and production.</title>
        <authorList>
            <person name="Hasing T."/>
            <person name="Tang H."/>
            <person name="Brym M."/>
            <person name="Khazi F."/>
            <person name="Huang T."/>
            <person name="Chambers A.H."/>
        </authorList>
    </citation>
    <scope>NUCLEOTIDE SEQUENCE [LARGE SCALE GENOMIC DNA]</scope>
    <source>
        <tissue evidence="3">Leaf</tissue>
    </source>
</reference>
<comment type="caution">
    <text evidence="3">The sequence shown here is derived from an EMBL/GenBank/DDBJ whole genome shotgun (WGS) entry which is preliminary data.</text>
</comment>
<keyword evidence="2" id="KW-0812">Transmembrane</keyword>